<dbReference type="AlphaFoldDB" id="R8BXQ7"/>
<dbReference type="HOGENOM" id="CLU_022619_0_0_1"/>
<dbReference type="RefSeq" id="XP_007911193.1">
    <property type="nucleotide sequence ID" value="XM_007913002.1"/>
</dbReference>
<evidence type="ECO:0000313" key="2">
    <source>
        <dbReference type="Proteomes" id="UP000014074"/>
    </source>
</evidence>
<dbReference type="KEGG" id="tmn:UCRPA7_406"/>
<dbReference type="GeneID" id="19324472"/>
<evidence type="ECO:0000313" key="1">
    <source>
        <dbReference type="EMBL" id="EOO04110.1"/>
    </source>
</evidence>
<gene>
    <name evidence="1" type="ORF">UCRPA7_406</name>
</gene>
<sequence>MYQHFVPQFLLRNFSHPYEDATTPNSAPKGKKWRKRSVRKDVKLFPGDPVVHSAALTKDPIELVEMPVKRVLGQMDMYKDTNQPPPKQQHIENMFGCLESRVSGIFRKITKGFEAGDSGLWLTRKERNEVRKFLFLLKYRGSGYHRRFCHPTPEEYDSDDREIFLEYIAEKGFVRPIDVWFHNLKTIMELEMDPAGAWMETVRKSMYRTDAEMFIMHTQSFYMSICTPEDPSDEFIITDACFNVFEGRSLYANDVRTKQPGIVSFINFHEFAPISPKLIIILRSSLFPVPEEDADPEQKKIRNELRAVAVDNIFGHEALKSSLLFDLPIKKARNSYSTIIRGGSPTEFWGDFEQSKRIPEIEVLAMEIEHQLRILEHVEIRGFDATPFSEDQVFEILTRIKIRAKFAKVLEHKMKARALEELKTVFFKYTYPTPPTSLYNI</sequence>
<dbReference type="Proteomes" id="UP000014074">
    <property type="component" value="Unassembled WGS sequence"/>
</dbReference>
<protein>
    <submittedName>
        <fullName evidence="1">Uncharacterized protein</fullName>
    </submittedName>
</protein>
<organism evidence="1 2">
    <name type="scientific">Phaeoacremonium minimum (strain UCR-PA7)</name>
    <name type="common">Esca disease fungus</name>
    <name type="synonym">Togninia minima</name>
    <dbReference type="NCBI Taxonomy" id="1286976"/>
    <lineage>
        <taxon>Eukaryota</taxon>
        <taxon>Fungi</taxon>
        <taxon>Dikarya</taxon>
        <taxon>Ascomycota</taxon>
        <taxon>Pezizomycotina</taxon>
        <taxon>Sordariomycetes</taxon>
        <taxon>Sordariomycetidae</taxon>
        <taxon>Togniniales</taxon>
        <taxon>Togniniaceae</taxon>
        <taxon>Phaeoacremonium</taxon>
    </lineage>
</organism>
<proteinExistence type="predicted"/>
<dbReference type="Pfam" id="PF14022">
    <property type="entry name" value="DUF4238"/>
    <property type="match status" value="1"/>
</dbReference>
<keyword evidence="2" id="KW-1185">Reference proteome</keyword>
<dbReference type="OrthoDB" id="5340163at2759"/>
<dbReference type="eggNOG" id="ENOG502S5TP">
    <property type="taxonomic scope" value="Eukaryota"/>
</dbReference>
<dbReference type="EMBL" id="KB932800">
    <property type="protein sequence ID" value="EOO04110.1"/>
    <property type="molecule type" value="Genomic_DNA"/>
</dbReference>
<name>R8BXQ7_PHAM7</name>
<dbReference type="InterPro" id="IPR025332">
    <property type="entry name" value="DUF4238"/>
</dbReference>
<reference evidence="2" key="1">
    <citation type="journal article" date="2013" name="Genome Announc.">
        <title>Draft genome sequence of the ascomycete Phaeoacremonium aleophilum strain UCR-PA7, a causal agent of the esca disease complex in grapevines.</title>
        <authorList>
            <person name="Blanco-Ulate B."/>
            <person name="Rolshausen P."/>
            <person name="Cantu D."/>
        </authorList>
    </citation>
    <scope>NUCLEOTIDE SEQUENCE [LARGE SCALE GENOMIC DNA]</scope>
    <source>
        <strain evidence="2">UCR-PA7</strain>
    </source>
</reference>
<accession>R8BXQ7</accession>